<sequence length="110" mass="11698">MDIACDVTANVNFYGNTFLGTPNDDQLNVNLDTDAILNLRMRNNTITDSTKFNLASGSALNFEIINGQTPGTALIGTDFTSQNSMLAPTLNLTSTTATRAAPDSLPIPTE</sequence>
<comment type="caution">
    <text evidence="1">The sequence shown here is derived from an EMBL/GenBank/DDBJ whole genome shotgun (WGS) entry which is preliminary data.</text>
</comment>
<organism evidence="1 2">
    <name type="scientific">Blastopirellula marina</name>
    <dbReference type="NCBI Taxonomy" id="124"/>
    <lineage>
        <taxon>Bacteria</taxon>
        <taxon>Pseudomonadati</taxon>
        <taxon>Planctomycetota</taxon>
        <taxon>Planctomycetia</taxon>
        <taxon>Pirellulales</taxon>
        <taxon>Pirellulaceae</taxon>
        <taxon>Blastopirellula</taxon>
    </lineage>
</organism>
<name>A0A2S8FAL0_9BACT</name>
<dbReference type="EMBL" id="PUIA01000042">
    <property type="protein sequence ID" value="PQO29195.1"/>
    <property type="molecule type" value="Genomic_DNA"/>
</dbReference>
<dbReference type="OrthoDB" id="245699at2"/>
<evidence type="ECO:0000313" key="2">
    <source>
        <dbReference type="Proteomes" id="UP000240009"/>
    </source>
</evidence>
<evidence type="ECO:0000313" key="1">
    <source>
        <dbReference type="EMBL" id="PQO29195.1"/>
    </source>
</evidence>
<protein>
    <submittedName>
        <fullName evidence="1">Uncharacterized protein</fullName>
    </submittedName>
</protein>
<reference evidence="1 2" key="1">
    <citation type="submission" date="2018-02" db="EMBL/GenBank/DDBJ databases">
        <title>Comparative genomes isolates from brazilian mangrove.</title>
        <authorList>
            <person name="Araujo J.E."/>
            <person name="Taketani R.G."/>
            <person name="Silva M.C.P."/>
            <person name="Loureco M.V."/>
            <person name="Andreote F.D."/>
        </authorList>
    </citation>
    <scope>NUCLEOTIDE SEQUENCE [LARGE SCALE GENOMIC DNA]</scope>
    <source>
        <strain evidence="1 2">HEX-2 MGV</strain>
    </source>
</reference>
<proteinExistence type="predicted"/>
<dbReference type="Proteomes" id="UP000240009">
    <property type="component" value="Unassembled WGS sequence"/>
</dbReference>
<gene>
    <name evidence="1" type="ORF">C5Y96_15725</name>
</gene>
<dbReference type="RefSeq" id="WP_105355189.1">
    <property type="nucleotide sequence ID" value="NZ_PUIA01000042.1"/>
</dbReference>
<dbReference type="AlphaFoldDB" id="A0A2S8FAL0"/>
<accession>A0A2S8FAL0</accession>